<evidence type="ECO:0000259" key="1">
    <source>
        <dbReference type="Pfam" id="PF12728"/>
    </source>
</evidence>
<proteinExistence type="predicted"/>
<dbReference type="EMBL" id="LT629749">
    <property type="protein sequence ID" value="SDR72428.1"/>
    <property type="molecule type" value="Genomic_DNA"/>
</dbReference>
<dbReference type="GO" id="GO:0003677">
    <property type="term" value="F:DNA binding"/>
    <property type="evidence" value="ECO:0007669"/>
    <property type="project" value="InterPro"/>
</dbReference>
<dbReference type="Proteomes" id="UP000199092">
    <property type="component" value="Chromosome I"/>
</dbReference>
<dbReference type="InterPro" id="IPR010093">
    <property type="entry name" value="SinI_DNA-bd"/>
</dbReference>
<protein>
    <submittedName>
        <fullName evidence="2">DNA binding domain-containing protein, excisionase family</fullName>
    </submittedName>
</protein>
<sequence>MVDVQVPREEQQLLLRVEEAAARLGIGRSLMYRLVLSGEVESVHVGRLRRIPAECLAEHVARLRAGVRSAEVE</sequence>
<dbReference type="OrthoDB" id="1093249at2"/>
<gene>
    <name evidence="2" type="ORF">SAMN04488543_0214</name>
</gene>
<dbReference type="NCBIfam" id="TIGR01764">
    <property type="entry name" value="excise"/>
    <property type="match status" value="1"/>
</dbReference>
<dbReference type="Pfam" id="PF12728">
    <property type="entry name" value="HTH_17"/>
    <property type="match status" value="1"/>
</dbReference>
<organism evidence="2 3">
    <name type="scientific">Friedmanniella luteola</name>
    <dbReference type="NCBI Taxonomy" id="546871"/>
    <lineage>
        <taxon>Bacteria</taxon>
        <taxon>Bacillati</taxon>
        <taxon>Actinomycetota</taxon>
        <taxon>Actinomycetes</taxon>
        <taxon>Propionibacteriales</taxon>
        <taxon>Nocardioidaceae</taxon>
        <taxon>Friedmanniella</taxon>
    </lineage>
</organism>
<keyword evidence="3" id="KW-1185">Reference proteome</keyword>
<evidence type="ECO:0000313" key="3">
    <source>
        <dbReference type="Proteomes" id="UP000199092"/>
    </source>
</evidence>
<dbReference type="AlphaFoldDB" id="A0A1H1LD05"/>
<evidence type="ECO:0000313" key="2">
    <source>
        <dbReference type="EMBL" id="SDR72428.1"/>
    </source>
</evidence>
<accession>A0A1H1LD05</accession>
<dbReference type="STRING" id="546871.SAMN04488543_0214"/>
<reference evidence="2 3" key="1">
    <citation type="submission" date="2016-10" db="EMBL/GenBank/DDBJ databases">
        <authorList>
            <person name="de Groot N.N."/>
        </authorList>
    </citation>
    <scope>NUCLEOTIDE SEQUENCE [LARGE SCALE GENOMIC DNA]</scope>
    <source>
        <strain evidence="2 3">DSM 21741</strain>
    </source>
</reference>
<dbReference type="InterPro" id="IPR041657">
    <property type="entry name" value="HTH_17"/>
</dbReference>
<feature type="domain" description="Helix-turn-helix" evidence="1">
    <location>
        <begin position="14"/>
        <end position="62"/>
    </location>
</feature>
<name>A0A1H1LD05_9ACTN</name>
<dbReference type="RefSeq" id="WP_091408942.1">
    <property type="nucleotide sequence ID" value="NZ_LT629749.1"/>
</dbReference>